<dbReference type="Proteomes" id="UP001497457">
    <property type="component" value="Chromosome 12b"/>
</dbReference>
<keyword evidence="1" id="KW-0812">Transmembrane</keyword>
<evidence type="ECO:0000313" key="3">
    <source>
        <dbReference type="Proteomes" id="UP001497457"/>
    </source>
</evidence>
<evidence type="ECO:0000313" key="2">
    <source>
        <dbReference type="EMBL" id="CAL4905890.1"/>
    </source>
</evidence>
<evidence type="ECO:0000256" key="1">
    <source>
        <dbReference type="SAM" id="Phobius"/>
    </source>
</evidence>
<reference evidence="2" key="1">
    <citation type="submission" date="2024-10" db="EMBL/GenBank/DDBJ databases">
        <authorList>
            <person name="Ryan C."/>
        </authorList>
    </citation>
    <scope>NUCLEOTIDE SEQUENCE [LARGE SCALE GENOMIC DNA]</scope>
</reference>
<name>A0ABC8WBW3_9POAL</name>
<accession>A0ABC8WBW3</accession>
<feature type="transmembrane region" description="Helical" evidence="1">
    <location>
        <begin position="94"/>
        <end position="113"/>
    </location>
</feature>
<keyword evidence="1" id="KW-1133">Transmembrane helix</keyword>
<proteinExistence type="predicted"/>
<organism evidence="2 3">
    <name type="scientific">Urochloa decumbens</name>
    <dbReference type="NCBI Taxonomy" id="240449"/>
    <lineage>
        <taxon>Eukaryota</taxon>
        <taxon>Viridiplantae</taxon>
        <taxon>Streptophyta</taxon>
        <taxon>Embryophyta</taxon>
        <taxon>Tracheophyta</taxon>
        <taxon>Spermatophyta</taxon>
        <taxon>Magnoliopsida</taxon>
        <taxon>Liliopsida</taxon>
        <taxon>Poales</taxon>
        <taxon>Poaceae</taxon>
        <taxon>PACMAD clade</taxon>
        <taxon>Panicoideae</taxon>
        <taxon>Panicodae</taxon>
        <taxon>Paniceae</taxon>
        <taxon>Melinidinae</taxon>
        <taxon>Urochloa</taxon>
    </lineage>
</organism>
<keyword evidence="3" id="KW-1185">Reference proteome</keyword>
<protein>
    <submittedName>
        <fullName evidence="2">Uncharacterized protein</fullName>
    </submittedName>
</protein>
<sequence length="116" mass="11956">MAAALAAALAAKVLRGGRSGASSALIPAICRRGLQEVVAGSSPASPAAGMSRLMHTGLFRTPGIRSQEQLMRTNQFSGKRFMSSELPEGGRPPASFIALGASGALFIIMMLVAELK</sequence>
<keyword evidence="1" id="KW-0472">Membrane</keyword>
<dbReference type="EMBL" id="OZ075122">
    <property type="protein sequence ID" value="CAL4905890.1"/>
    <property type="molecule type" value="Genomic_DNA"/>
</dbReference>
<gene>
    <name evidence="2" type="ORF">URODEC1_LOCUS11870</name>
</gene>
<dbReference type="AlphaFoldDB" id="A0ABC8WBW3"/>